<feature type="compositionally biased region" description="Basic residues" evidence="1">
    <location>
        <begin position="88"/>
        <end position="97"/>
    </location>
</feature>
<dbReference type="EMBL" id="JAACNO010001953">
    <property type="protein sequence ID" value="KAF4136425.1"/>
    <property type="molecule type" value="Genomic_DNA"/>
</dbReference>
<evidence type="ECO:0000313" key="3">
    <source>
        <dbReference type="Proteomes" id="UP000704712"/>
    </source>
</evidence>
<organism evidence="2 3">
    <name type="scientific">Phytophthora infestans</name>
    <name type="common">Potato late blight agent</name>
    <name type="synonym">Botrytis infestans</name>
    <dbReference type="NCBI Taxonomy" id="4787"/>
    <lineage>
        <taxon>Eukaryota</taxon>
        <taxon>Sar</taxon>
        <taxon>Stramenopiles</taxon>
        <taxon>Oomycota</taxon>
        <taxon>Peronosporomycetes</taxon>
        <taxon>Peronosporales</taxon>
        <taxon>Peronosporaceae</taxon>
        <taxon>Phytophthora</taxon>
    </lineage>
</organism>
<feature type="non-terminal residue" evidence="2">
    <location>
        <position position="1"/>
    </location>
</feature>
<name>A0A8S9U5U4_PHYIN</name>
<accession>A0A8S9U5U4</accession>
<feature type="region of interest" description="Disordered" evidence="1">
    <location>
        <begin position="1"/>
        <end position="41"/>
    </location>
</feature>
<evidence type="ECO:0000256" key="1">
    <source>
        <dbReference type="SAM" id="MobiDB-lite"/>
    </source>
</evidence>
<proteinExistence type="predicted"/>
<feature type="compositionally biased region" description="Polar residues" evidence="1">
    <location>
        <begin position="210"/>
        <end position="219"/>
    </location>
</feature>
<sequence>SGAKSSAGLEGVHDVLNGPRLGSSRSGDQSKTEWSASSSGIDASMRLGKLAEFTRQCHDSIARKEDMIAWNQEELLEISQYLESSSSRSRRRERRRSGSGQHTNSSQSSRRRHYSGENSSSSATSAGRKESPIHDKHYDYSDSPTAENYGEEDKFFEEESVESGPWTECLPTERSGNWAVVFDEDRQEYVRIRVPPPSHGGRICLAPLSDSGQPTSDLY</sequence>
<dbReference type="Proteomes" id="UP000704712">
    <property type="component" value="Unassembled WGS sequence"/>
</dbReference>
<feature type="region of interest" description="Disordered" evidence="1">
    <location>
        <begin position="81"/>
        <end position="169"/>
    </location>
</feature>
<evidence type="ECO:0000313" key="2">
    <source>
        <dbReference type="EMBL" id="KAF4136425.1"/>
    </source>
</evidence>
<feature type="region of interest" description="Disordered" evidence="1">
    <location>
        <begin position="197"/>
        <end position="219"/>
    </location>
</feature>
<protein>
    <submittedName>
        <fullName evidence="2">Uncharacterized protein</fullName>
    </submittedName>
</protein>
<feature type="compositionally biased region" description="Basic and acidic residues" evidence="1">
    <location>
        <begin position="127"/>
        <end position="140"/>
    </location>
</feature>
<feature type="compositionally biased region" description="Polar residues" evidence="1">
    <location>
        <begin position="23"/>
        <end position="41"/>
    </location>
</feature>
<gene>
    <name evidence="2" type="ORF">GN958_ATG14384</name>
</gene>
<reference evidence="2" key="1">
    <citation type="submission" date="2020-03" db="EMBL/GenBank/DDBJ databases">
        <title>Hybrid Assembly of Korean Phytophthora infestans isolates.</title>
        <authorList>
            <person name="Prokchorchik M."/>
            <person name="Lee Y."/>
            <person name="Seo J."/>
            <person name="Cho J.-H."/>
            <person name="Park Y.-E."/>
            <person name="Jang D.-C."/>
            <person name="Im J.-S."/>
            <person name="Choi J.-G."/>
            <person name="Park H.-J."/>
            <person name="Lee G.-B."/>
            <person name="Lee Y.-G."/>
            <person name="Hong S.-Y."/>
            <person name="Cho K."/>
            <person name="Sohn K.H."/>
        </authorList>
    </citation>
    <scope>NUCLEOTIDE SEQUENCE</scope>
    <source>
        <strain evidence="2">KR_2_A2</strain>
    </source>
</reference>
<feature type="compositionally biased region" description="Low complexity" evidence="1">
    <location>
        <begin position="116"/>
        <end position="126"/>
    </location>
</feature>
<comment type="caution">
    <text evidence="2">The sequence shown here is derived from an EMBL/GenBank/DDBJ whole genome shotgun (WGS) entry which is preliminary data.</text>
</comment>
<dbReference type="AlphaFoldDB" id="A0A8S9U5U4"/>